<sequence length="143" mass="15671">MVFRPEAGRTLPDETIVTLRAYTTKRAQLVEMRKRLRAQSSARRKQDSPAEIMARDQDLPERMDAQIKGIEDQIRIMILNADTLRDDDRLLQSVPGIGPVCSGLLIAEMSEPGSMTAAQAAAMAGLAPISHDSGALKGRRMIA</sequence>
<comment type="caution">
    <text evidence="3">The sequence shown here is derived from an EMBL/GenBank/DDBJ whole genome shotgun (WGS) entry which is preliminary data.</text>
</comment>
<feature type="domain" description="Transposase IS116/IS110/IS902 C-terminal" evidence="2">
    <location>
        <begin position="89"/>
        <end position="139"/>
    </location>
</feature>
<protein>
    <submittedName>
        <fullName evidence="3">IS110 family transposase</fullName>
    </submittedName>
</protein>
<evidence type="ECO:0000259" key="2">
    <source>
        <dbReference type="Pfam" id="PF02371"/>
    </source>
</evidence>
<feature type="non-terminal residue" evidence="3">
    <location>
        <position position="143"/>
    </location>
</feature>
<dbReference type="PANTHER" id="PTHR33055:SF13">
    <property type="entry name" value="TRANSPOSASE"/>
    <property type="match status" value="1"/>
</dbReference>
<feature type="compositionally biased region" description="Basic and acidic residues" evidence="1">
    <location>
        <begin position="44"/>
        <end position="60"/>
    </location>
</feature>
<evidence type="ECO:0000256" key="1">
    <source>
        <dbReference type="SAM" id="MobiDB-lite"/>
    </source>
</evidence>
<dbReference type="GO" id="GO:0006313">
    <property type="term" value="P:DNA transposition"/>
    <property type="evidence" value="ECO:0007669"/>
    <property type="project" value="InterPro"/>
</dbReference>
<dbReference type="Proteomes" id="UP000282125">
    <property type="component" value="Unassembled WGS sequence"/>
</dbReference>
<name>A0A3P3CXS1_9RHOB</name>
<feature type="region of interest" description="Disordered" evidence="1">
    <location>
        <begin position="35"/>
        <end position="60"/>
    </location>
</feature>
<proteinExistence type="predicted"/>
<organism evidence="3 4">
    <name type="scientific">Falsigemmobacter faecalis</name>
    <dbReference type="NCBI Taxonomy" id="2488730"/>
    <lineage>
        <taxon>Bacteria</taxon>
        <taxon>Pseudomonadati</taxon>
        <taxon>Pseudomonadota</taxon>
        <taxon>Alphaproteobacteria</taxon>
        <taxon>Rhodobacterales</taxon>
        <taxon>Paracoccaceae</taxon>
        <taxon>Falsigemmobacter</taxon>
    </lineage>
</organism>
<dbReference type="EMBL" id="RRAZ01000101">
    <property type="protein sequence ID" value="RRH67079.1"/>
    <property type="molecule type" value="Genomic_DNA"/>
</dbReference>
<dbReference type="GO" id="GO:0003677">
    <property type="term" value="F:DNA binding"/>
    <property type="evidence" value="ECO:0007669"/>
    <property type="project" value="InterPro"/>
</dbReference>
<dbReference type="PANTHER" id="PTHR33055">
    <property type="entry name" value="TRANSPOSASE FOR INSERTION SEQUENCE ELEMENT IS1111A"/>
    <property type="match status" value="1"/>
</dbReference>
<dbReference type="InterPro" id="IPR003346">
    <property type="entry name" value="Transposase_20"/>
</dbReference>
<keyword evidence="4" id="KW-1185">Reference proteome</keyword>
<dbReference type="GO" id="GO:0004803">
    <property type="term" value="F:transposase activity"/>
    <property type="evidence" value="ECO:0007669"/>
    <property type="project" value="InterPro"/>
</dbReference>
<evidence type="ECO:0000313" key="3">
    <source>
        <dbReference type="EMBL" id="RRH67079.1"/>
    </source>
</evidence>
<evidence type="ECO:0000313" key="4">
    <source>
        <dbReference type="Proteomes" id="UP000282125"/>
    </source>
</evidence>
<dbReference type="InterPro" id="IPR047650">
    <property type="entry name" value="Transpos_IS110"/>
</dbReference>
<accession>A0A3P3CXS1</accession>
<reference evidence="3 4" key="1">
    <citation type="submission" date="2018-11" db="EMBL/GenBank/DDBJ databases">
        <title>Gemmobacter sp. nov., YIM 102744-1 draft genome.</title>
        <authorList>
            <person name="Li G."/>
            <person name="Jiang Y."/>
        </authorList>
    </citation>
    <scope>NUCLEOTIDE SEQUENCE [LARGE SCALE GENOMIC DNA]</scope>
    <source>
        <strain evidence="3 4">YIM 102744-1</strain>
    </source>
</reference>
<gene>
    <name evidence="3" type="ORF">EG244_20245</name>
</gene>
<dbReference type="Pfam" id="PF02371">
    <property type="entry name" value="Transposase_20"/>
    <property type="match status" value="1"/>
</dbReference>
<dbReference type="AlphaFoldDB" id="A0A3P3CXS1"/>